<keyword evidence="1" id="KW-0812">Transmembrane</keyword>
<dbReference type="Pfam" id="PF13796">
    <property type="entry name" value="Sensor"/>
    <property type="match status" value="1"/>
</dbReference>
<evidence type="ECO:0000313" key="3">
    <source>
        <dbReference type="EMBL" id="TWF98529.1"/>
    </source>
</evidence>
<keyword evidence="1" id="KW-0472">Membrane</keyword>
<evidence type="ECO:0000313" key="4">
    <source>
        <dbReference type="Proteomes" id="UP000317940"/>
    </source>
</evidence>
<feature type="transmembrane region" description="Helical" evidence="1">
    <location>
        <begin position="28"/>
        <end position="53"/>
    </location>
</feature>
<evidence type="ECO:0000256" key="1">
    <source>
        <dbReference type="SAM" id="Phobius"/>
    </source>
</evidence>
<dbReference type="EMBL" id="VIWT01000001">
    <property type="protein sequence ID" value="TWF98529.1"/>
    <property type="molecule type" value="Genomic_DNA"/>
</dbReference>
<sequence>MTTTFAQVGPADRPARSASFLGRIGREYGYVAGSLFTGILGFCWSVTLFAAGLGTLPTMLGMPVLALLLSGCRGLAALERARVGALLGEELPAPAPVRRSRAGFWGAAVDRLADGAGWRAFAHELLMFPWRVFSFVLSTVLYAVGLAMAALPAYNWVFKTYVGWPGYRIFDYYDSHHVHHTYYVSSSWQLIGASLAGVLVLLLAVGTTRVLTGVSRSAARLLAAG</sequence>
<dbReference type="Proteomes" id="UP000317940">
    <property type="component" value="Unassembled WGS sequence"/>
</dbReference>
<keyword evidence="4" id="KW-1185">Reference proteome</keyword>
<feature type="domain" description="Putative sensor" evidence="2">
    <location>
        <begin position="30"/>
        <end position="222"/>
    </location>
</feature>
<comment type="caution">
    <text evidence="3">The sequence shown here is derived from an EMBL/GenBank/DDBJ whole genome shotgun (WGS) entry which is preliminary data.</text>
</comment>
<protein>
    <submittedName>
        <fullName evidence="3">Putative sensor protein</fullName>
    </submittedName>
</protein>
<dbReference type="OrthoDB" id="3869178at2"/>
<organism evidence="3 4">
    <name type="scientific">Kitasatospora viridis</name>
    <dbReference type="NCBI Taxonomy" id="281105"/>
    <lineage>
        <taxon>Bacteria</taxon>
        <taxon>Bacillati</taxon>
        <taxon>Actinomycetota</taxon>
        <taxon>Actinomycetes</taxon>
        <taxon>Kitasatosporales</taxon>
        <taxon>Streptomycetaceae</taxon>
        <taxon>Kitasatospora</taxon>
    </lineage>
</organism>
<keyword evidence="1" id="KW-1133">Transmembrane helix</keyword>
<accession>A0A561UGN7</accession>
<reference evidence="3 4" key="1">
    <citation type="submission" date="2019-06" db="EMBL/GenBank/DDBJ databases">
        <title>Sequencing the genomes of 1000 actinobacteria strains.</title>
        <authorList>
            <person name="Klenk H.-P."/>
        </authorList>
    </citation>
    <scope>NUCLEOTIDE SEQUENCE [LARGE SCALE GENOMIC DNA]</scope>
    <source>
        <strain evidence="3 4">DSM 44826</strain>
    </source>
</reference>
<gene>
    <name evidence="3" type="ORF">FHX73_112344</name>
</gene>
<name>A0A561UGN7_9ACTN</name>
<evidence type="ECO:0000259" key="2">
    <source>
        <dbReference type="Pfam" id="PF13796"/>
    </source>
</evidence>
<dbReference type="InterPro" id="IPR025828">
    <property type="entry name" value="Put_sensor_dom"/>
</dbReference>
<proteinExistence type="predicted"/>
<feature type="transmembrane region" description="Helical" evidence="1">
    <location>
        <begin position="190"/>
        <end position="211"/>
    </location>
</feature>
<dbReference type="RefSeq" id="WP_145904950.1">
    <property type="nucleotide sequence ID" value="NZ_BAAAMZ010000032.1"/>
</dbReference>
<dbReference type="AlphaFoldDB" id="A0A561UGN7"/>
<feature type="transmembrane region" description="Helical" evidence="1">
    <location>
        <begin position="132"/>
        <end position="154"/>
    </location>
</feature>
<feature type="transmembrane region" description="Helical" evidence="1">
    <location>
        <begin position="59"/>
        <end position="78"/>
    </location>
</feature>